<dbReference type="EMBL" id="JAGGKN010000003">
    <property type="protein sequence ID" value="MBP1952056.1"/>
    <property type="molecule type" value="Genomic_DNA"/>
</dbReference>
<sequence>MLLNKLKNQDIDIVLLIRPGITEHFDMKALPAEQSILIVPDSWAPSLPEQPTMKEIEHLPFIMLGAMENYSFHTNLLEAFKKYHIEPNIVIECKDIPILVALVNRGQGISIIPRMNYKSLFAEHLKIYDFPQFESSVEPVVMKLKDVPITKAAEKFWNLIH</sequence>
<keyword evidence="5" id="KW-1185">Reference proteome</keyword>
<dbReference type="PANTHER" id="PTHR30419">
    <property type="entry name" value="HTH-TYPE TRANSCRIPTIONAL REGULATOR YBHD"/>
    <property type="match status" value="1"/>
</dbReference>
<dbReference type="OrthoDB" id="9803735at2"/>
<dbReference type="GO" id="GO:0005829">
    <property type="term" value="C:cytosol"/>
    <property type="evidence" value="ECO:0007669"/>
    <property type="project" value="TreeGrafter"/>
</dbReference>
<dbReference type="GO" id="GO:0006355">
    <property type="term" value="P:regulation of DNA-templated transcription"/>
    <property type="evidence" value="ECO:0007669"/>
    <property type="project" value="TreeGrafter"/>
</dbReference>
<evidence type="ECO:0000313" key="5">
    <source>
        <dbReference type="Proteomes" id="UP001519348"/>
    </source>
</evidence>
<dbReference type="InterPro" id="IPR005119">
    <property type="entry name" value="LysR_subst-bd"/>
</dbReference>
<dbReference type="SUPFAM" id="SSF53850">
    <property type="entry name" value="Periplasmic binding protein-like II"/>
    <property type="match status" value="1"/>
</dbReference>
<protein>
    <submittedName>
        <fullName evidence="2">DNA-binding transcriptional LysR family regulator</fullName>
    </submittedName>
    <submittedName>
        <fullName evidence="3">LysR substrate binding domain-containing protein</fullName>
    </submittedName>
</protein>
<reference evidence="4" key="2">
    <citation type="submission" date="2016-10" db="EMBL/GenBank/DDBJ databases">
        <authorList>
            <person name="Varghese N."/>
            <person name="Submissions S."/>
        </authorList>
    </citation>
    <scope>NUCLEOTIDE SEQUENCE [LARGE SCALE GENOMIC DNA]</scope>
    <source>
        <strain evidence="4">CGMCC 1.8911</strain>
    </source>
</reference>
<evidence type="ECO:0000313" key="2">
    <source>
        <dbReference type="EMBL" id="MBP1952056.1"/>
    </source>
</evidence>
<dbReference type="Gene3D" id="3.40.190.290">
    <property type="match status" value="1"/>
</dbReference>
<dbReference type="Proteomes" id="UP001519348">
    <property type="component" value="Unassembled WGS sequence"/>
</dbReference>
<dbReference type="GO" id="GO:0003677">
    <property type="term" value="F:DNA binding"/>
    <property type="evidence" value="ECO:0007669"/>
    <property type="project" value="UniProtKB-KW"/>
</dbReference>
<gene>
    <name evidence="2" type="ORF">J2Z27_001095</name>
    <name evidence="3" type="ORF">SAMN05216187_10738</name>
</gene>
<evidence type="ECO:0000313" key="4">
    <source>
        <dbReference type="Proteomes" id="UP000242700"/>
    </source>
</evidence>
<dbReference type="CDD" id="cd05466">
    <property type="entry name" value="PBP2_LTTR_substrate"/>
    <property type="match status" value="1"/>
</dbReference>
<feature type="domain" description="LysR substrate-binding" evidence="1">
    <location>
        <begin position="2"/>
        <end position="160"/>
    </location>
</feature>
<dbReference type="STRING" id="586411.SAMN05216187_10738"/>
<evidence type="ECO:0000259" key="1">
    <source>
        <dbReference type="Pfam" id="PF03466"/>
    </source>
</evidence>
<proteinExistence type="predicted"/>
<reference evidence="3" key="1">
    <citation type="submission" date="2016-10" db="EMBL/GenBank/DDBJ databases">
        <authorList>
            <person name="de Groot N.N."/>
        </authorList>
    </citation>
    <scope>NUCLEOTIDE SEQUENCE [LARGE SCALE GENOMIC DNA]</scope>
    <source>
        <strain evidence="3">CGMCC 1.8911</strain>
    </source>
</reference>
<dbReference type="EMBL" id="FNFI01000007">
    <property type="protein sequence ID" value="SDK32452.1"/>
    <property type="molecule type" value="Genomic_DNA"/>
</dbReference>
<dbReference type="Pfam" id="PF03466">
    <property type="entry name" value="LysR_substrate"/>
    <property type="match status" value="1"/>
</dbReference>
<reference evidence="2 5" key="3">
    <citation type="submission" date="2021-03" db="EMBL/GenBank/DDBJ databases">
        <title>Genomic Encyclopedia of Type Strains, Phase IV (KMG-IV): sequencing the most valuable type-strain genomes for metagenomic binning, comparative biology and taxonomic classification.</title>
        <authorList>
            <person name="Goeker M."/>
        </authorList>
    </citation>
    <scope>NUCLEOTIDE SEQUENCE [LARGE SCALE GENOMIC DNA]</scope>
    <source>
        <strain evidence="2 5">DSM 22420</strain>
    </source>
</reference>
<dbReference type="Proteomes" id="UP000242700">
    <property type="component" value="Unassembled WGS sequence"/>
</dbReference>
<name>A0A1G9AYW6_9STAP</name>
<dbReference type="InterPro" id="IPR050950">
    <property type="entry name" value="HTH-type_LysR_regulators"/>
</dbReference>
<evidence type="ECO:0000313" key="3">
    <source>
        <dbReference type="EMBL" id="SDK32452.1"/>
    </source>
</evidence>
<dbReference type="PANTHER" id="PTHR30419:SF28">
    <property type="entry name" value="HTH-TYPE TRANSCRIPTIONAL REGULATOR BSDA"/>
    <property type="match status" value="1"/>
</dbReference>
<dbReference type="AlphaFoldDB" id="A0A1G9AYW6"/>
<accession>A0A1G9AYW6</accession>
<keyword evidence="2" id="KW-0238">DNA-binding</keyword>
<dbReference type="RefSeq" id="WP_092597917.1">
    <property type="nucleotide sequence ID" value="NZ_BMCN01000003.1"/>
</dbReference>
<organism evidence="3 4">
    <name type="scientific">Jeotgalicoccus aerolatus</name>
    <dbReference type="NCBI Taxonomy" id="709510"/>
    <lineage>
        <taxon>Bacteria</taxon>
        <taxon>Bacillati</taxon>
        <taxon>Bacillota</taxon>
        <taxon>Bacilli</taxon>
        <taxon>Bacillales</taxon>
        <taxon>Staphylococcaceae</taxon>
        <taxon>Jeotgalicoccus</taxon>
    </lineage>
</organism>